<evidence type="ECO:0000256" key="5">
    <source>
        <dbReference type="ARBA" id="ARBA00022989"/>
    </source>
</evidence>
<evidence type="ECO:0000313" key="8">
    <source>
        <dbReference type="EMBL" id="SEN08036.1"/>
    </source>
</evidence>
<feature type="transmembrane region" description="Helical" evidence="7">
    <location>
        <begin position="199"/>
        <end position="217"/>
    </location>
</feature>
<evidence type="ECO:0000313" key="9">
    <source>
        <dbReference type="Proteomes" id="UP000183898"/>
    </source>
</evidence>
<sequence>MLVHPQIDPIAIQFGPLAVRWYGLMYLIGFACFILLGRYRIKRNPEGGVTISILDDMLFYGVLGVIVGGRLGHIFFYQFGYYLEHPLEIFAVWQGGMSFHGGFLGVIAAMALLARKYHLRWLVVTDFIAPLVPLGLGAGRIGNFINAELWGRPTDVPWGMIFPYVDNIPRHPSQLYEFVLEGLVFFTLMWIYSARPRPVGAVSGMFLIGYGVFRSFAEFFREPDEGFMGVMTLGISMGQWLSLPMILAGVIMLVWAYRTQAPVSARRKAGKAGKAANAVIAGKRGSKER</sequence>
<evidence type="ECO:0000256" key="6">
    <source>
        <dbReference type="ARBA" id="ARBA00023136"/>
    </source>
</evidence>
<evidence type="ECO:0000256" key="1">
    <source>
        <dbReference type="ARBA" id="ARBA00007150"/>
    </source>
</evidence>
<dbReference type="InterPro" id="IPR001640">
    <property type="entry name" value="Lgt"/>
</dbReference>
<feature type="transmembrane region" description="Helical" evidence="7">
    <location>
        <begin position="58"/>
        <end position="79"/>
    </location>
</feature>
<dbReference type="PROSITE" id="PS01311">
    <property type="entry name" value="LGT"/>
    <property type="match status" value="1"/>
</dbReference>
<feature type="transmembrane region" description="Helical" evidence="7">
    <location>
        <begin position="175"/>
        <end position="192"/>
    </location>
</feature>
<proteinExistence type="inferred from homology"/>
<dbReference type="GO" id="GO:0008961">
    <property type="term" value="F:phosphatidylglycerol-prolipoprotein diacylglyceryl transferase activity"/>
    <property type="evidence" value="ECO:0007669"/>
    <property type="project" value="UniProtKB-UniRule"/>
</dbReference>
<organism evidence="8 9">
    <name type="scientific">Nitrosospira multiformis</name>
    <dbReference type="NCBI Taxonomy" id="1231"/>
    <lineage>
        <taxon>Bacteria</taxon>
        <taxon>Pseudomonadati</taxon>
        <taxon>Pseudomonadota</taxon>
        <taxon>Betaproteobacteria</taxon>
        <taxon>Nitrosomonadales</taxon>
        <taxon>Nitrosomonadaceae</taxon>
        <taxon>Nitrosospira</taxon>
    </lineage>
</organism>
<dbReference type="Proteomes" id="UP000183898">
    <property type="component" value="Unassembled WGS sequence"/>
</dbReference>
<keyword evidence="3 7" id="KW-0808">Transferase</keyword>
<evidence type="ECO:0000256" key="7">
    <source>
        <dbReference type="HAMAP-Rule" id="MF_01147"/>
    </source>
</evidence>
<comment type="catalytic activity">
    <reaction evidence="7">
        <text>L-cysteinyl-[prolipoprotein] + a 1,2-diacyl-sn-glycero-3-phospho-(1'-sn-glycerol) = an S-1,2-diacyl-sn-glyceryl-L-cysteinyl-[prolipoprotein] + sn-glycerol 1-phosphate + H(+)</text>
        <dbReference type="Rhea" id="RHEA:56712"/>
        <dbReference type="Rhea" id="RHEA-COMP:14679"/>
        <dbReference type="Rhea" id="RHEA-COMP:14680"/>
        <dbReference type="ChEBI" id="CHEBI:15378"/>
        <dbReference type="ChEBI" id="CHEBI:29950"/>
        <dbReference type="ChEBI" id="CHEBI:57685"/>
        <dbReference type="ChEBI" id="CHEBI:64716"/>
        <dbReference type="ChEBI" id="CHEBI:140658"/>
        <dbReference type="EC" id="2.5.1.145"/>
    </reaction>
</comment>
<dbReference type="NCBIfam" id="TIGR00544">
    <property type="entry name" value="lgt"/>
    <property type="match status" value="1"/>
</dbReference>
<feature type="transmembrane region" description="Helical" evidence="7">
    <location>
        <begin position="237"/>
        <end position="257"/>
    </location>
</feature>
<keyword evidence="5 7" id="KW-1133">Transmembrane helix</keyword>
<dbReference type="HAMAP" id="MF_01147">
    <property type="entry name" value="Lgt"/>
    <property type="match status" value="1"/>
</dbReference>
<dbReference type="Pfam" id="PF01790">
    <property type="entry name" value="LGT"/>
    <property type="match status" value="1"/>
</dbReference>
<protein>
    <recommendedName>
        <fullName evidence="7">Phosphatidylglycerol--prolipoprotein diacylglyceryl transferase</fullName>
        <ecNumber evidence="7">2.5.1.145</ecNumber>
    </recommendedName>
</protein>
<gene>
    <name evidence="7" type="primary">lgt</name>
    <name evidence="8" type="ORF">SAMN05216404_102303</name>
</gene>
<dbReference type="EC" id="2.5.1.145" evidence="7"/>
<keyword evidence="2 7" id="KW-1003">Cell membrane</keyword>
<keyword evidence="4 7" id="KW-0812">Transmembrane</keyword>
<name>A0A1H8DLJ9_9PROT</name>
<evidence type="ECO:0000256" key="4">
    <source>
        <dbReference type="ARBA" id="ARBA00022692"/>
    </source>
</evidence>
<reference evidence="8 9" key="1">
    <citation type="submission" date="2016-10" db="EMBL/GenBank/DDBJ databases">
        <authorList>
            <person name="de Groot N.N."/>
        </authorList>
    </citation>
    <scope>NUCLEOTIDE SEQUENCE [LARGE SCALE GENOMIC DNA]</scope>
    <source>
        <strain evidence="8 9">Nl18</strain>
    </source>
</reference>
<keyword evidence="8" id="KW-0449">Lipoprotein</keyword>
<dbReference type="GO" id="GO:0042158">
    <property type="term" value="P:lipoprotein biosynthetic process"/>
    <property type="evidence" value="ECO:0007669"/>
    <property type="project" value="UniProtKB-UniRule"/>
</dbReference>
<dbReference type="GO" id="GO:0005886">
    <property type="term" value="C:plasma membrane"/>
    <property type="evidence" value="ECO:0007669"/>
    <property type="project" value="UniProtKB-SubCell"/>
</dbReference>
<dbReference type="EMBL" id="FOCT01000002">
    <property type="protein sequence ID" value="SEN08036.1"/>
    <property type="molecule type" value="Genomic_DNA"/>
</dbReference>
<feature type="transmembrane region" description="Helical" evidence="7">
    <location>
        <begin position="91"/>
        <end position="114"/>
    </location>
</feature>
<comment type="subcellular location">
    <subcellularLocation>
        <location evidence="7">Cell membrane</location>
        <topology evidence="7">Multi-pass membrane protein</topology>
    </subcellularLocation>
</comment>
<comment type="function">
    <text evidence="7">Catalyzes the transfer of the diacylglyceryl group from phosphatidylglycerol to the sulfhydryl group of the N-terminal cysteine of a prolipoprotein, the first step in the formation of mature lipoproteins.</text>
</comment>
<feature type="transmembrane region" description="Helical" evidence="7">
    <location>
        <begin position="20"/>
        <end position="37"/>
    </location>
</feature>
<evidence type="ECO:0000256" key="3">
    <source>
        <dbReference type="ARBA" id="ARBA00022679"/>
    </source>
</evidence>
<dbReference type="RefSeq" id="WP_074744397.1">
    <property type="nucleotide sequence ID" value="NZ_FOCT01000002.1"/>
</dbReference>
<evidence type="ECO:0000256" key="2">
    <source>
        <dbReference type="ARBA" id="ARBA00022475"/>
    </source>
</evidence>
<dbReference type="PANTHER" id="PTHR30589">
    <property type="entry name" value="PROLIPOPROTEIN DIACYLGLYCERYL TRANSFERASE"/>
    <property type="match status" value="1"/>
</dbReference>
<dbReference type="PANTHER" id="PTHR30589:SF0">
    <property type="entry name" value="PHOSPHATIDYLGLYCEROL--PROLIPOPROTEIN DIACYLGLYCERYL TRANSFERASE"/>
    <property type="match status" value="1"/>
</dbReference>
<feature type="transmembrane region" description="Helical" evidence="7">
    <location>
        <begin position="121"/>
        <end position="141"/>
    </location>
</feature>
<keyword evidence="6 7" id="KW-0472">Membrane</keyword>
<feature type="binding site" evidence="7">
    <location>
        <position position="140"/>
    </location>
    <ligand>
        <name>a 1,2-diacyl-sn-glycero-3-phospho-(1'-sn-glycerol)</name>
        <dbReference type="ChEBI" id="CHEBI:64716"/>
    </ligand>
</feature>
<comment type="similarity">
    <text evidence="1 7">Belongs to the Lgt family.</text>
</comment>
<dbReference type="UniPathway" id="UPA00664"/>
<dbReference type="AlphaFoldDB" id="A0A1H8DLJ9"/>
<comment type="pathway">
    <text evidence="7">Protein modification; lipoprotein biosynthesis (diacylglyceryl transfer).</text>
</comment>
<accession>A0A1H8DLJ9</accession>